<evidence type="ECO:0000256" key="1">
    <source>
        <dbReference type="ARBA" id="ARBA00004418"/>
    </source>
</evidence>
<dbReference type="PANTHER" id="PTHR43649">
    <property type="entry name" value="ARABINOSE-BINDING PROTEIN-RELATED"/>
    <property type="match status" value="1"/>
</dbReference>
<evidence type="ECO:0000313" key="4">
    <source>
        <dbReference type="EMBL" id="CAA9553729.1"/>
    </source>
</evidence>
<dbReference type="Pfam" id="PF01547">
    <property type="entry name" value="SBP_bac_1"/>
    <property type="match status" value="1"/>
</dbReference>
<comment type="similarity">
    <text evidence="2">Belongs to the bacterial solute-binding protein 1 family.</text>
</comment>
<dbReference type="SUPFAM" id="SSF53850">
    <property type="entry name" value="Periplasmic binding protein-like II"/>
    <property type="match status" value="1"/>
</dbReference>
<evidence type="ECO:0000256" key="3">
    <source>
        <dbReference type="SAM" id="SignalP"/>
    </source>
</evidence>
<comment type="subcellular location">
    <subcellularLocation>
        <location evidence="1">Periplasm</location>
    </subcellularLocation>
</comment>
<sequence>MRTRSVLTLAALFALMIPILAGANRGALAQDATPSVAVGGTPAAVVADPSITGEITVGMVANPQMVALEELVNAGEFAKAYPNITVNLTVLPENEIRQTITQDITQQSGEFDLVTIGPFEVPLWAEQGWLEEVGEDVAGDAAYNVDDFFPSMTAGLTYEDGLYALPFYGESAMTFYRTDLFEAAGLEMPERPTWTQIAEFAAQLHQPDEVYGLCLRGLPGWGEQGAPLTTVINAFGGRWFDEEWNAQLDDEDSAAAIRFYIDNLRAYGPPGVEQNGFTETETLFVQGKCAMWYDATSAAELITDPAENPDFNDVVGFAYPPGEKLPTGSWLWSWNFAMAANSDAKDAALAFAKWATSRQYVDTVVAATGGFGTAPTGARQSLYEDPAYLERAADFADIVLGAINESNPNEPTEEPVPYTGGQFVRIPEFQELGNDVTDIFAGALVGSTEVDAAIAEANELANQVALDNGYQE</sequence>
<dbReference type="EMBL" id="CADCWE010000203">
    <property type="protein sequence ID" value="CAA9553729.1"/>
    <property type="molecule type" value="Genomic_DNA"/>
</dbReference>
<keyword evidence="3" id="KW-0732">Signal</keyword>
<dbReference type="PANTHER" id="PTHR43649:SF12">
    <property type="entry name" value="DIACETYLCHITOBIOSE BINDING PROTEIN DASA"/>
    <property type="match status" value="1"/>
</dbReference>
<dbReference type="AlphaFoldDB" id="A0A6J4UQI0"/>
<name>A0A6J4UQI0_9BACT</name>
<accession>A0A6J4UQI0</accession>
<feature type="chain" id="PRO_5026840168" evidence="3">
    <location>
        <begin position="24"/>
        <end position="472"/>
    </location>
</feature>
<dbReference type="CDD" id="cd13585">
    <property type="entry name" value="PBP2_TMBP_like"/>
    <property type="match status" value="1"/>
</dbReference>
<protein>
    <submittedName>
        <fullName evidence="4">Various polyols ABC transporter, substrate-binding protein</fullName>
    </submittedName>
</protein>
<reference evidence="4" key="1">
    <citation type="submission" date="2020-02" db="EMBL/GenBank/DDBJ databases">
        <authorList>
            <person name="Meier V. D."/>
        </authorList>
    </citation>
    <scope>NUCLEOTIDE SEQUENCE</scope>
    <source>
        <strain evidence="4">AVDCRST_MAG73</strain>
    </source>
</reference>
<proteinExistence type="inferred from homology"/>
<evidence type="ECO:0000256" key="2">
    <source>
        <dbReference type="ARBA" id="ARBA00008520"/>
    </source>
</evidence>
<feature type="signal peptide" evidence="3">
    <location>
        <begin position="1"/>
        <end position="23"/>
    </location>
</feature>
<gene>
    <name evidence="4" type="ORF">AVDCRST_MAG73-3035</name>
</gene>
<dbReference type="Gene3D" id="3.40.190.10">
    <property type="entry name" value="Periplasmic binding protein-like II"/>
    <property type="match status" value="2"/>
</dbReference>
<dbReference type="InterPro" id="IPR050490">
    <property type="entry name" value="Bact_solute-bd_prot1"/>
</dbReference>
<organism evidence="4">
    <name type="scientific">uncultured Thermomicrobiales bacterium</name>
    <dbReference type="NCBI Taxonomy" id="1645740"/>
    <lineage>
        <taxon>Bacteria</taxon>
        <taxon>Pseudomonadati</taxon>
        <taxon>Thermomicrobiota</taxon>
        <taxon>Thermomicrobia</taxon>
        <taxon>Thermomicrobiales</taxon>
        <taxon>environmental samples</taxon>
    </lineage>
</organism>
<dbReference type="GO" id="GO:0042597">
    <property type="term" value="C:periplasmic space"/>
    <property type="evidence" value="ECO:0007669"/>
    <property type="project" value="UniProtKB-SubCell"/>
</dbReference>
<dbReference type="InterPro" id="IPR006059">
    <property type="entry name" value="SBP"/>
</dbReference>